<name>A0A928TU62_UNCKA</name>
<dbReference type="EMBL" id="JABTTY010000001">
    <property type="protein sequence ID" value="MBE7525391.1"/>
    <property type="molecule type" value="Genomic_DNA"/>
</dbReference>
<organism evidence="1 2">
    <name type="scientific">candidate division WWE3 bacterium</name>
    <dbReference type="NCBI Taxonomy" id="2053526"/>
    <lineage>
        <taxon>Bacteria</taxon>
        <taxon>Katanobacteria</taxon>
    </lineage>
</organism>
<sequence>MHAYLLMVDWEDEARRALDPESPFCFGPYDTVEDANREKDRILKRNEDDTHPDRLLCTIRPLMRPSVLPGFLSP</sequence>
<proteinExistence type="predicted"/>
<gene>
    <name evidence="1" type="ORF">HS096_03330</name>
</gene>
<comment type="caution">
    <text evidence="1">The sequence shown here is derived from an EMBL/GenBank/DDBJ whole genome shotgun (WGS) entry which is preliminary data.</text>
</comment>
<evidence type="ECO:0000313" key="2">
    <source>
        <dbReference type="Proteomes" id="UP000710385"/>
    </source>
</evidence>
<protein>
    <submittedName>
        <fullName evidence="1">Uncharacterized protein</fullName>
    </submittedName>
</protein>
<reference evidence="1" key="1">
    <citation type="submission" date="2020-05" db="EMBL/GenBank/DDBJ databases">
        <title>High-Quality Genomes of Partial-Nitritation/Anammox System by Hierarchical Clustering Based Hybrid Assembly.</title>
        <authorList>
            <person name="Liu L."/>
            <person name="Wang Y."/>
            <person name="Che Y."/>
            <person name="Chen Y."/>
            <person name="Xia Y."/>
            <person name="Luo R."/>
            <person name="Cheng S.H."/>
            <person name="Zheng C."/>
            <person name="Zhang T."/>
        </authorList>
    </citation>
    <scope>NUCLEOTIDE SEQUENCE</scope>
    <source>
        <strain evidence="1">H1_PAT1</strain>
    </source>
</reference>
<dbReference type="Proteomes" id="UP000710385">
    <property type="component" value="Unassembled WGS sequence"/>
</dbReference>
<dbReference type="AlphaFoldDB" id="A0A928TU62"/>
<evidence type="ECO:0000313" key="1">
    <source>
        <dbReference type="EMBL" id="MBE7525391.1"/>
    </source>
</evidence>
<accession>A0A928TU62</accession>